<evidence type="ECO:0000313" key="2">
    <source>
        <dbReference type="Proteomes" id="UP000286134"/>
    </source>
</evidence>
<protein>
    <submittedName>
        <fullName evidence="1">Uncharacterized protein</fullName>
    </submittedName>
</protein>
<accession>A0A420HRU8</accession>
<reference evidence="1 2" key="1">
    <citation type="journal article" date="2018" name="BMC Genomics">
        <title>Comparative genome analyses reveal sequence features reflecting distinct modes of host-adaptation between dicot and monocot powdery mildew.</title>
        <authorList>
            <person name="Wu Y."/>
            <person name="Ma X."/>
            <person name="Pan Z."/>
            <person name="Kale S.D."/>
            <person name="Song Y."/>
            <person name="King H."/>
            <person name="Zhang Q."/>
            <person name="Presley C."/>
            <person name="Deng X."/>
            <person name="Wei C.I."/>
            <person name="Xiao S."/>
        </authorList>
    </citation>
    <scope>NUCLEOTIDE SEQUENCE [LARGE SCALE GENOMIC DNA]</scope>
    <source>
        <strain evidence="1">UMSG2</strain>
    </source>
</reference>
<feature type="non-terminal residue" evidence="1">
    <location>
        <position position="99"/>
    </location>
</feature>
<proteinExistence type="predicted"/>
<name>A0A420HRU8_9PEZI</name>
<dbReference type="Proteomes" id="UP000286134">
    <property type="component" value="Unassembled WGS sequence"/>
</dbReference>
<gene>
    <name evidence="1" type="ORF">OnM2_053030</name>
</gene>
<dbReference type="EMBL" id="MCFK01005383">
    <property type="protein sequence ID" value="RKF60164.1"/>
    <property type="molecule type" value="Genomic_DNA"/>
</dbReference>
<dbReference type="AlphaFoldDB" id="A0A420HRU8"/>
<sequence length="99" mass="10708">MVEEQKAFRVPIVVKATKDGKPVNVSLPLGVAQADQGSDMIIVTIGFLKKLGIPVRSLAERGFNGLTMNVADGSSARLTHYAEFEVGVHGIWRKVEAFV</sequence>
<evidence type="ECO:0000313" key="1">
    <source>
        <dbReference type="EMBL" id="RKF60164.1"/>
    </source>
</evidence>
<dbReference type="OrthoDB" id="4774312at2759"/>
<comment type="caution">
    <text evidence="1">The sequence shown here is derived from an EMBL/GenBank/DDBJ whole genome shotgun (WGS) entry which is preliminary data.</text>
</comment>
<organism evidence="1 2">
    <name type="scientific">Erysiphe neolycopersici</name>
    <dbReference type="NCBI Taxonomy" id="212602"/>
    <lineage>
        <taxon>Eukaryota</taxon>
        <taxon>Fungi</taxon>
        <taxon>Dikarya</taxon>
        <taxon>Ascomycota</taxon>
        <taxon>Pezizomycotina</taxon>
        <taxon>Leotiomycetes</taxon>
        <taxon>Erysiphales</taxon>
        <taxon>Erysiphaceae</taxon>
        <taxon>Erysiphe</taxon>
    </lineage>
</organism>
<keyword evidence="2" id="KW-1185">Reference proteome</keyword>